<keyword evidence="4" id="KW-1185">Reference proteome</keyword>
<evidence type="ECO:0000256" key="2">
    <source>
        <dbReference type="SAM" id="MobiDB-lite"/>
    </source>
</evidence>
<dbReference type="GO" id="GO:0032367">
    <property type="term" value="P:intracellular cholesterol transport"/>
    <property type="evidence" value="ECO:0007669"/>
    <property type="project" value="InterPro"/>
</dbReference>
<feature type="coiled-coil region" evidence="1">
    <location>
        <begin position="166"/>
        <end position="193"/>
    </location>
</feature>
<evidence type="ECO:0000313" key="3">
    <source>
        <dbReference type="EMBL" id="KAK2080560.1"/>
    </source>
</evidence>
<evidence type="ECO:0000256" key="1">
    <source>
        <dbReference type="SAM" id="Coils"/>
    </source>
</evidence>
<dbReference type="PANTHER" id="PTHR32059:SF0">
    <property type="entry name" value="RAB11-BINDING PROTEIN RELCH"/>
    <property type="match status" value="1"/>
</dbReference>
<feature type="region of interest" description="Disordered" evidence="2">
    <location>
        <begin position="111"/>
        <end position="139"/>
    </location>
</feature>
<dbReference type="InterPro" id="IPR016024">
    <property type="entry name" value="ARM-type_fold"/>
</dbReference>
<sequence length="1093" mass="114841">MEGVPGQYSRDHLLSTKQVSQWLLSRNYLLTALELLLEAGDAGREEDVEFLEQLFSDPALFPPEEETARKREERLAVVEYELCIAREDLQALERGEGGAIVGRRASVAARGAKQPLESAGASPRPPPPSSSPRVKSSRQRQVLNDIVLQYLLNQGYRVTAGTLRSEAGSGERIAELEEDLRAAREEVAWRREEGERREAELASRLEERARLLAAVDFERSRVLALEEAVVAAQLRADGIALGGEEEEEENGSAGRGQIAAAEGSTREDTGQTPPSTNDQPPSLPSTKRPPASPRRHAAARAARSALDAAAEALPRLLPHVLINRRVEAVEALLALARDHPRLETRVATTEALLHIIKRPSGEQRAATEVLPALCGMAAAEHAERRVLLAQCVAAAARALPAPALAGTALGLLEHLAADAEPSVRLAASEALRGLLRGDLGAGAGERVAQCLLALALDEESVDVAADAQGGLLPAVLEWARRGDAVGPAVLRQLCPLLVSELVRALQQAPFVSGTPEAFVVDGTAVLRSPSAAIAWRAMALLQMLSSVVPFLHEQAAAAFAAQHAEAEEAQGPQDAPAQEAAPHTYADAIAAWAQDRARPARAQHAGAPRDNLLPEILETLVLTVAATLVDVTRMLAPVPETKGLRQRCAALFQEICAGGDERFARSGVEPLLRAAGLCGRGWMRTVCEVNRTFWVHAGKRDKPLLPFRYLAQPRCRRGASCPRPSGAHVQEAARKLAPCTTPAELAGPWTALPALLAGVLPSAGASAAHDLLLRLAAGGEAAWALQNVHALTHAVRFAAAESAAVRGQALEFVEDCAGAPAAVARVCAAAVAAAVAPTLASEAAVAALVLPPLRRILAEPRPSRSSETVDAPVSAPEAPSPAQQAVVAAGVELLACHGQDPALRAQVLELLGDAARLGGGELAVLRACLRLAPSAPPALTEWLLQRALLLLASVHQRAVPWTSPAALSGAAAAVFSLLYAIDGSRFEAGSRAALHLEAALRALWREADLLTAVQRDVLGAVMRDAGVPGAEWAGSEGGALDRAAAAAAASPQLPSPRGLGLAPAGAADEDEWAAVTGALVTGKVFQDWRWDDA</sequence>
<dbReference type="AlphaFoldDB" id="A0AAD9IN52"/>
<dbReference type="PROSITE" id="PS50896">
    <property type="entry name" value="LISH"/>
    <property type="match status" value="1"/>
</dbReference>
<feature type="compositionally biased region" description="Polar residues" evidence="2">
    <location>
        <begin position="270"/>
        <end position="280"/>
    </location>
</feature>
<keyword evidence="1" id="KW-0175">Coiled coil</keyword>
<dbReference type="InterPro" id="IPR006594">
    <property type="entry name" value="LisH"/>
</dbReference>
<dbReference type="SMART" id="SM00667">
    <property type="entry name" value="LisH"/>
    <property type="match status" value="2"/>
</dbReference>
<protein>
    <recommendedName>
        <fullName evidence="5">LisH domain-containing protein</fullName>
    </recommendedName>
</protein>
<accession>A0AAD9IN52</accession>
<comment type="caution">
    <text evidence="3">The sequence shown here is derived from an EMBL/GenBank/DDBJ whole genome shotgun (WGS) entry which is preliminary data.</text>
</comment>
<dbReference type="Proteomes" id="UP001255856">
    <property type="component" value="Unassembled WGS sequence"/>
</dbReference>
<dbReference type="EMBL" id="JASFZW010000001">
    <property type="protein sequence ID" value="KAK2080560.1"/>
    <property type="molecule type" value="Genomic_DNA"/>
</dbReference>
<proteinExistence type="predicted"/>
<organism evidence="3 4">
    <name type="scientific">Prototheca wickerhamii</name>
    <dbReference type="NCBI Taxonomy" id="3111"/>
    <lineage>
        <taxon>Eukaryota</taxon>
        <taxon>Viridiplantae</taxon>
        <taxon>Chlorophyta</taxon>
        <taxon>core chlorophytes</taxon>
        <taxon>Trebouxiophyceae</taxon>
        <taxon>Chlorellales</taxon>
        <taxon>Chlorellaceae</taxon>
        <taxon>Prototheca</taxon>
    </lineage>
</organism>
<dbReference type="GO" id="GO:0055037">
    <property type="term" value="C:recycling endosome"/>
    <property type="evidence" value="ECO:0007669"/>
    <property type="project" value="TreeGrafter"/>
</dbReference>
<dbReference type="SUPFAM" id="SSF48371">
    <property type="entry name" value="ARM repeat"/>
    <property type="match status" value="1"/>
</dbReference>
<reference evidence="3" key="1">
    <citation type="submission" date="2021-01" db="EMBL/GenBank/DDBJ databases">
        <authorList>
            <person name="Eckstrom K.M.E."/>
        </authorList>
    </citation>
    <scope>NUCLEOTIDE SEQUENCE</scope>
    <source>
        <strain evidence="3">UVCC 0001</strain>
    </source>
</reference>
<dbReference type="PANTHER" id="PTHR32059">
    <property type="entry name" value="RAB11-BINDING PROTEIN RELCH"/>
    <property type="match status" value="1"/>
</dbReference>
<feature type="region of interest" description="Disordered" evidence="2">
    <location>
        <begin position="242"/>
        <end position="298"/>
    </location>
</feature>
<gene>
    <name evidence="3" type="ORF">QBZ16_000413</name>
</gene>
<dbReference type="InterPro" id="IPR011989">
    <property type="entry name" value="ARM-like"/>
</dbReference>
<evidence type="ECO:0000313" key="4">
    <source>
        <dbReference type="Proteomes" id="UP001255856"/>
    </source>
</evidence>
<name>A0AAD9IN52_PROWI</name>
<evidence type="ECO:0008006" key="5">
    <source>
        <dbReference type="Google" id="ProtNLM"/>
    </source>
</evidence>
<dbReference type="InterPro" id="IPR040362">
    <property type="entry name" value="RELCH"/>
</dbReference>
<dbReference type="GO" id="GO:0005802">
    <property type="term" value="C:trans-Golgi network"/>
    <property type="evidence" value="ECO:0007669"/>
    <property type="project" value="InterPro"/>
</dbReference>
<dbReference type="Gene3D" id="1.25.10.10">
    <property type="entry name" value="Leucine-rich Repeat Variant"/>
    <property type="match status" value="1"/>
</dbReference>